<name>A0A6G1BLK6_9ORYZ</name>
<accession>A0A6G1BLK6</accession>
<keyword evidence="2" id="KW-1185">Reference proteome</keyword>
<proteinExistence type="predicted"/>
<comment type="caution">
    <text evidence="1">The sequence shown here is derived from an EMBL/GenBank/DDBJ whole genome shotgun (WGS) entry which is preliminary data.</text>
</comment>
<protein>
    <submittedName>
        <fullName evidence="1">Uncharacterized protein</fullName>
    </submittedName>
</protein>
<sequence length="59" mass="6730">MASDEEDGSSLSCKVQRRIRRYYREAPNHLLVQEMPTQIPSLLDPVSNIIVNTISSLKE</sequence>
<dbReference type="Proteomes" id="UP000479710">
    <property type="component" value="Unassembled WGS sequence"/>
</dbReference>
<evidence type="ECO:0000313" key="1">
    <source>
        <dbReference type="EMBL" id="KAF0889225.1"/>
    </source>
</evidence>
<gene>
    <name evidence="1" type="ORF">E2562_022477</name>
</gene>
<dbReference type="AlphaFoldDB" id="A0A6G1BLK6"/>
<organism evidence="1 2">
    <name type="scientific">Oryza meyeriana var. granulata</name>
    <dbReference type="NCBI Taxonomy" id="110450"/>
    <lineage>
        <taxon>Eukaryota</taxon>
        <taxon>Viridiplantae</taxon>
        <taxon>Streptophyta</taxon>
        <taxon>Embryophyta</taxon>
        <taxon>Tracheophyta</taxon>
        <taxon>Spermatophyta</taxon>
        <taxon>Magnoliopsida</taxon>
        <taxon>Liliopsida</taxon>
        <taxon>Poales</taxon>
        <taxon>Poaceae</taxon>
        <taxon>BOP clade</taxon>
        <taxon>Oryzoideae</taxon>
        <taxon>Oryzeae</taxon>
        <taxon>Oryzinae</taxon>
        <taxon>Oryza</taxon>
        <taxon>Oryza meyeriana</taxon>
    </lineage>
</organism>
<reference evidence="1 2" key="1">
    <citation type="submission" date="2019-11" db="EMBL/GenBank/DDBJ databases">
        <title>Whole genome sequence of Oryza granulata.</title>
        <authorList>
            <person name="Li W."/>
        </authorList>
    </citation>
    <scope>NUCLEOTIDE SEQUENCE [LARGE SCALE GENOMIC DNA]</scope>
    <source>
        <strain evidence="2">cv. Menghai</strain>
        <tissue evidence="1">Leaf</tissue>
    </source>
</reference>
<dbReference type="EMBL" id="SPHZ02000012">
    <property type="protein sequence ID" value="KAF0889225.1"/>
    <property type="molecule type" value="Genomic_DNA"/>
</dbReference>
<evidence type="ECO:0000313" key="2">
    <source>
        <dbReference type="Proteomes" id="UP000479710"/>
    </source>
</evidence>